<dbReference type="RefSeq" id="WP_076324170.1">
    <property type="nucleotide sequence ID" value="NZ_MRTF01000007.1"/>
</dbReference>
<dbReference type="InterPro" id="IPR036866">
    <property type="entry name" value="RibonucZ/Hydroxyglut_hydro"/>
</dbReference>
<dbReference type="PANTHER" id="PTHR43546">
    <property type="entry name" value="UPF0173 METAL-DEPENDENT HYDROLASE MJ1163-RELATED"/>
    <property type="match status" value="1"/>
</dbReference>
<dbReference type="SUPFAM" id="SSF56281">
    <property type="entry name" value="Metallo-hydrolase/oxidoreductase"/>
    <property type="match status" value="1"/>
</dbReference>
<comment type="catalytic activity">
    <reaction evidence="2">
        <text>3',5'-cyclic CMP + H2O = CMP + H(+)</text>
        <dbReference type="Rhea" id="RHEA:72675"/>
        <dbReference type="ChEBI" id="CHEBI:15377"/>
        <dbReference type="ChEBI" id="CHEBI:15378"/>
        <dbReference type="ChEBI" id="CHEBI:58003"/>
        <dbReference type="ChEBI" id="CHEBI:60377"/>
    </reaction>
    <physiologicalReaction direction="left-to-right" evidence="2">
        <dbReference type="Rhea" id="RHEA:72676"/>
    </physiologicalReaction>
</comment>
<dbReference type="InterPro" id="IPR050114">
    <property type="entry name" value="UPF0173_UPF0282_UlaG_hydrolase"/>
</dbReference>
<dbReference type="STRING" id="1401.BK123_20125"/>
<dbReference type="PANTHER" id="PTHR43546:SF9">
    <property type="entry name" value="L-ASCORBATE-6-PHOSPHATE LACTONASE ULAG-RELATED"/>
    <property type="match status" value="1"/>
</dbReference>
<keyword evidence="1" id="KW-0378">Hydrolase</keyword>
<gene>
    <name evidence="6" type="ORF">BK123_20125</name>
</gene>
<dbReference type="Proteomes" id="UP000187074">
    <property type="component" value="Unassembled WGS sequence"/>
</dbReference>
<evidence type="ECO:0000256" key="4">
    <source>
        <dbReference type="ARBA" id="ARBA00048505"/>
    </source>
</evidence>
<accession>A0A1R1AY36</accession>
<evidence type="ECO:0000256" key="2">
    <source>
        <dbReference type="ARBA" id="ARBA00034221"/>
    </source>
</evidence>
<comment type="caution">
    <text evidence="6">The sequence shown here is derived from an EMBL/GenBank/DDBJ whole genome shotgun (WGS) entry which is preliminary data.</text>
</comment>
<comment type="catalytic activity">
    <reaction evidence="4">
        <text>3',5'-cyclic UMP + H2O = UMP + H(+)</text>
        <dbReference type="Rhea" id="RHEA:70575"/>
        <dbReference type="ChEBI" id="CHEBI:15377"/>
        <dbReference type="ChEBI" id="CHEBI:15378"/>
        <dbReference type="ChEBI" id="CHEBI:57865"/>
        <dbReference type="ChEBI" id="CHEBI:184387"/>
    </reaction>
    <physiologicalReaction direction="left-to-right" evidence="4">
        <dbReference type="Rhea" id="RHEA:70576"/>
    </physiologicalReaction>
</comment>
<evidence type="ECO:0000256" key="3">
    <source>
        <dbReference type="ARBA" id="ARBA00034301"/>
    </source>
</evidence>
<dbReference type="InterPro" id="IPR001279">
    <property type="entry name" value="Metallo-B-lactamas"/>
</dbReference>
<evidence type="ECO:0000259" key="5">
    <source>
        <dbReference type="Pfam" id="PF12706"/>
    </source>
</evidence>
<evidence type="ECO:0000313" key="6">
    <source>
        <dbReference type="EMBL" id="OME90675.1"/>
    </source>
</evidence>
<organism evidence="6 7">
    <name type="scientific">Paenibacillus lautus</name>
    <name type="common">Bacillus lautus</name>
    <dbReference type="NCBI Taxonomy" id="1401"/>
    <lineage>
        <taxon>Bacteria</taxon>
        <taxon>Bacillati</taxon>
        <taxon>Bacillota</taxon>
        <taxon>Bacilli</taxon>
        <taxon>Bacillales</taxon>
        <taxon>Paenibacillaceae</taxon>
        <taxon>Paenibacillus</taxon>
    </lineage>
</organism>
<proteinExistence type="predicted"/>
<dbReference type="AlphaFoldDB" id="A0A1R1AY36"/>
<evidence type="ECO:0000313" key="7">
    <source>
        <dbReference type="Proteomes" id="UP000187074"/>
    </source>
</evidence>
<name>A0A1R1AY36_PAELA</name>
<sequence>MKLQLIRNATLRIQYAHLELLVDPMFSNAKANPPVINTANDRRNPLVPLPFSMADKLRPNAVLVTHLHLDHWDQAAMDALPKTTPILCQPGDEDTLASQGFTSVTAVQETLEYEGVTIIRTGGHHGTGEIGQMMGQVSGFILKAEGQPTLYIAGDTIWCDEVKEVLDDHKPDMTVVNAGGARFLTGDPIIMDEDDVIELLRYAPHTKAVAVHMEAINHCLVTREGLSGRLAAEGLRAQMEIPQDGEWVEWKA</sequence>
<feature type="domain" description="Metallo-beta-lactamase" evidence="5">
    <location>
        <begin position="21"/>
        <end position="213"/>
    </location>
</feature>
<dbReference type="GO" id="GO:0016787">
    <property type="term" value="F:hydrolase activity"/>
    <property type="evidence" value="ECO:0007669"/>
    <property type="project" value="UniProtKB-KW"/>
</dbReference>
<dbReference type="Gene3D" id="3.60.15.10">
    <property type="entry name" value="Ribonuclease Z/Hydroxyacylglutathione hydrolase-like"/>
    <property type="match status" value="1"/>
</dbReference>
<dbReference type="Pfam" id="PF12706">
    <property type="entry name" value="Lactamase_B_2"/>
    <property type="match status" value="1"/>
</dbReference>
<dbReference type="OrthoDB" id="9805728at2"/>
<reference evidence="6 7" key="1">
    <citation type="submission" date="2016-11" db="EMBL/GenBank/DDBJ databases">
        <title>Paenibacillus species isolates.</title>
        <authorList>
            <person name="Beno S.M."/>
        </authorList>
    </citation>
    <scope>NUCLEOTIDE SEQUENCE [LARGE SCALE GENOMIC DNA]</scope>
    <source>
        <strain evidence="6 7">FSL F4-0100</strain>
    </source>
</reference>
<protein>
    <recommendedName>
        <fullName evidence="5">Metallo-beta-lactamase domain-containing protein</fullName>
    </recommendedName>
</protein>
<dbReference type="EMBL" id="MRTF01000007">
    <property type="protein sequence ID" value="OME90675.1"/>
    <property type="molecule type" value="Genomic_DNA"/>
</dbReference>
<comment type="function">
    <text evidence="3">Counteracts the endogenous Pycsar antiviral defense system. Phosphodiesterase that enables metal-dependent hydrolysis of host cyclic nucleotide Pycsar defense signals such as cCMP and cUMP.</text>
</comment>
<evidence type="ECO:0000256" key="1">
    <source>
        <dbReference type="ARBA" id="ARBA00022801"/>
    </source>
</evidence>